<name>A0A8T0NMQ6_PANVG</name>
<evidence type="ECO:0000313" key="3">
    <source>
        <dbReference type="Proteomes" id="UP000823388"/>
    </source>
</evidence>
<dbReference type="AlphaFoldDB" id="A0A8T0NMQ6"/>
<feature type="region of interest" description="Disordered" evidence="1">
    <location>
        <begin position="1"/>
        <end position="113"/>
    </location>
</feature>
<reference evidence="2" key="1">
    <citation type="submission" date="2020-05" db="EMBL/GenBank/DDBJ databases">
        <title>WGS assembly of Panicum virgatum.</title>
        <authorList>
            <person name="Lovell J.T."/>
            <person name="Jenkins J."/>
            <person name="Shu S."/>
            <person name="Juenger T.E."/>
            <person name="Schmutz J."/>
        </authorList>
    </citation>
    <scope>NUCLEOTIDE SEQUENCE</scope>
    <source>
        <strain evidence="2">AP13</strain>
    </source>
</reference>
<dbReference type="EMBL" id="CM029053">
    <property type="protein sequence ID" value="KAG2550128.1"/>
    <property type="molecule type" value="Genomic_DNA"/>
</dbReference>
<gene>
    <name evidence="2" type="ORF">PVAP13_9KG238726</name>
</gene>
<evidence type="ECO:0000313" key="2">
    <source>
        <dbReference type="EMBL" id="KAG2550128.1"/>
    </source>
</evidence>
<keyword evidence="3" id="KW-1185">Reference proteome</keyword>
<comment type="caution">
    <text evidence="2">The sequence shown here is derived from an EMBL/GenBank/DDBJ whole genome shotgun (WGS) entry which is preliminary data.</text>
</comment>
<accession>A0A8T0NMQ6</accession>
<protein>
    <submittedName>
        <fullName evidence="2">Uncharacterized protein</fullName>
    </submittedName>
</protein>
<dbReference type="Proteomes" id="UP000823388">
    <property type="component" value="Chromosome 9K"/>
</dbReference>
<feature type="compositionally biased region" description="Basic and acidic residues" evidence="1">
    <location>
        <begin position="103"/>
        <end position="113"/>
    </location>
</feature>
<sequence length="113" mass="12550">MDPPSPPANGKKREAVHPPCKPQPHSQPSASCRRPPSHTWMKSRGHVSYLGISENRKQPRGSKAPSSVRPRPHQPLADAGESATETMKEPEGLIPPRRRRHRLADGARKPKPR</sequence>
<proteinExistence type="predicted"/>
<evidence type="ECO:0000256" key="1">
    <source>
        <dbReference type="SAM" id="MobiDB-lite"/>
    </source>
</evidence>
<organism evidence="2 3">
    <name type="scientific">Panicum virgatum</name>
    <name type="common">Blackwell switchgrass</name>
    <dbReference type="NCBI Taxonomy" id="38727"/>
    <lineage>
        <taxon>Eukaryota</taxon>
        <taxon>Viridiplantae</taxon>
        <taxon>Streptophyta</taxon>
        <taxon>Embryophyta</taxon>
        <taxon>Tracheophyta</taxon>
        <taxon>Spermatophyta</taxon>
        <taxon>Magnoliopsida</taxon>
        <taxon>Liliopsida</taxon>
        <taxon>Poales</taxon>
        <taxon>Poaceae</taxon>
        <taxon>PACMAD clade</taxon>
        <taxon>Panicoideae</taxon>
        <taxon>Panicodae</taxon>
        <taxon>Paniceae</taxon>
        <taxon>Panicinae</taxon>
        <taxon>Panicum</taxon>
        <taxon>Panicum sect. Hiantes</taxon>
    </lineage>
</organism>